<dbReference type="PANTHER" id="PTHR13789:SF309">
    <property type="entry name" value="PUTATIVE (AFU_ORTHOLOGUE AFUA_6G14510)-RELATED"/>
    <property type="match status" value="1"/>
</dbReference>
<dbReference type="GO" id="GO:0004497">
    <property type="term" value="F:monooxygenase activity"/>
    <property type="evidence" value="ECO:0007669"/>
    <property type="project" value="UniProtKB-KW"/>
</dbReference>
<dbReference type="AlphaFoldDB" id="A0A552UF49"/>
<dbReference type="PRINTS" id="PR00420">
    <property type="entry name" value="RNGMNOXGNASE"/>
</dbReference>
<dbReference type="SUPFAM" id="SSF51905">
    <property type="entry name" value="FAD/NAD(P)-binding domain"/>
    <property type="match status" value="1"/>
</dbReference>
<dbReference type="GO" id="GO:0071949">
    <property type="term" value="F:FAD binding"/>
    <property type="evidence" value="ECO:0007669"/>
    <property type="project" value="InterPro"/>
</dbReference>
<dbReference type="Proteomes" id="UP000317894">
    <property type="component" value="Unassembled WGS sequence"/>
</dbReference>
<comment type="caution">
    <text evidence="4">The sequence shown here is derived from an EMBL/GenBank/DDBJ whole genome shotgun (WGS) entry which is preliminary data.</text>
</comment>
<sequence>MRSLDIAVAGCGPAGLAAALLLHRDGHRVRLFERFAHAGPVGSGLMLQPTGLAVLDALGLGDAARAAGRRIDRLYGSADGRTVLDMRYAALSGDRHGVGIHRATLFDLLFDRVQADGIEVETDRAVAGTTNAEGRYLRFTDGSSAGPFDLVVDALGSRTPLAKPCGRDLAYGALWASLDWPAQGFDGAALEQRYRAASVMAGVLPIGTTPGAPGDKAAFFWSLRADRLPAWHAAGLDAWRADVAALWPAAEAFTAQIDDPAQLTFARYTHRTLARPVAPALVHIGDAWHSTSPQLGQGANMALLDAYAVAAALRAARSPDDALARFVALRGLHIRVYQAMSALFTPVYQSDSRVIPWLRDAVVGPLAGLWPVQWLQATMVTGLVGAPLRRLGL</sequence>
<dbReference type="OrthoDB" id="5499180at2"/>
<proteinExistence type="predicted"/>
<evidence type="ECO:0000256" key="1">
    <source>
        <dbReference type="ARBA" id="ARBA00023002"/>
    </source>
</evidence>
<dbReference type="Pfam" id="PF01494">
    <property type="entry name" value="FAD_binding_3"/>
    <property type="match status" value="1"/>
</dbReference>
<evidence type="ECO:0000256" key="2">
    <source>
        <dbReference type="ARBA" id="ARBA00023033"/>
    </source>
</evidence>
<keyword evidence="1" id="KW-0560">Oxidoreductase</keyword>
<dbReference type="EMBL" id="VJWA01000001">
    <property type="protein sequence ID" value="TRW16821.1"/>
    <property type="molecule type" value="Genomic_DNA"/>
</dbReference>
<dbReference type="Gene3D" id="3.50.50.60">
    <property type="entry name" value="FAD/NAD(P)-binding domain"/>
    <property type="match status" value="1"/>
</dbReference>
<keyword evidence="5" id="KW-1185">Reference proteome</keyword>
<dbReference type="PANTHER" id="PTHR13789">
    <property type="entry name" value="MONOOXYGENASE"/>
    <property type="match status" value="1"/>
</dbReference>
<feature type="domain" description="FAD-binding" evidence="3">
    <location>
        <begin position="5"/>
        <end position="130"/>
    </location>
</feature>
<evidence type="ECO:0000259" key="3">
    <source>
        <dbReference type="Pfam" id="PF01494"/>
    </source>
</evidence>
<dbReference type="InterPro" id="IPR036188">
    <property type="entry name" value="FAD/NAD-bd_sf"/>
</dbReference>
<keyword evidence="2 4" id="KW-0503">Monooxygenase</keyword>
<dbReference type="RefSeq" id="WP_143554365.1">
    <property type="nucleotide sequence ID" value="NZ_VJWA01000001.1"/>
</dbReference>
<name>A0A552UF49_9SPHN</name>
<dbReference type="InterPro" id="IPR002938">
    <property type="entry name" value="FAD-bd"/>
</dbReference>
<organism evidence="4 5">
    <name type="scientific">Glacieibacterium frigidum</name>
    <dbReference type="NCBI Taxonomy" id="2593303"/>
    <lineage>
        <taxon>Bacteria</taxon>
        <taxon>Pseudomonadati</taxon>
        <taxon>Pseudomonadota</taxon>
        <taxon>Alphaproteobacteria</taxon>
        <taxon>Sphingomonadales</taxon>
        <taxon>Sphingosinicellaceae</taxon>
        <taxon>Glacieibacterium</taxon>
    </lineage>
</organism>
<evidence type="ECO:0000313" key="5">
    <source>
        <dbReference type="Proteomes" id="UP000317894"/>
    </source>
</evidence>
<accession>A0A552UF49</accession>
<protein>
    <submittedName>
        <fullName evidence="4">FAD-dependent monooxygenase</fullName>
    </submittedName>
</protein>
<evidence type="ECO:0000313" key="4">
    <source>
        <dbReference type="EMBL" id="TRW16821.1"/>
    </source>
</evidence>
<reference evidence="4 5" key="1">
    <citation type="submission" date="2019-07" db="EMBL/GenBank/DDBJ databases">
        <title>Novel species isolated from glacier.</title>
        <authorList>
            <person name="Liu Q."/>
            <person name="Xin Y.-H."/>
        </authorList>
    </citation>
    <scope>NUCLEOTIDE SEQUENCE [LARGE SCALE GENOMIC DNA]</scope>
    <source>
        <strain evidence="4 5">LB1R16</strain>
    </source>
</reference>
<dbReference type="InterPro" id="IPR050493">
    <property type="entry name" value="FAD-dep_Monooxygenase_BioMet"/>
</dbReference>
<gene>
    <name evidence="4" type="ORF">FMM06_01015</name>
</gene>